<accession>A0A0B0MBE0</accession>
<evidence type="ECO:0000313" key="1">
    <source>
        <dbReference type="EMBL" id="KHF98084.1"/>
    </source>
</evidence>
<name>A0A0B0MBE0_GOSAR</name>
<evidence type="ECO:0000313" key="2">
    <source>
        <dbReference type="Proteomes" id="UP000032142"/>
    </source>
</evidence>
<dbReference type="AlphaFoldDB" id="A0A0B0MBE0"/>
<organism evidence="1 2">
    <name type="scientific">Gossypium arboreum</name>
    <name type="common">Tree cotton</name>
    <name type="synonym">Gossypium nanking</name>
    <dbReference type="NCBI Taxonomy" id="29729"/>
    <lineage>
        <taxon>Eukaryota</taxon>
        <taxon>Viridiplantae</taxon>
        <taxon>Streptophyta</taxon>
        <taxon>Embryophyta</taxon>
        <taxon>Tracheophyta</taxon>
        <taxon>Spermatophyta</taxon>
        <taxon>Magnoliopsida</taxon>
        <taxon>eudicotyledons</taxon>
        <taxon>Gunneridae</taxon>
        <taxon>Pentapetalae</taxon>
        <taxon>rosids</taxon>
        <taxon>malvids</taxon>
        <taxon>Malvales</taxon>
        <taxon>Malvaceae</taxon>
        <taxon>Malvoideae</taxon>
        <taxon>Gossypium</taxon>
    </lineage>
</organism>
<dbReference type="Proteomes" id="UP000032142">
    <property type="component" value="Unassembled WGS sequence"/>
</dbReference>
<sequence length="27" mass="3291">MLTNLFQLSYDVRKPHTNHRILICVFM</sequence>
<gene>
    <name evidence="1" type="ORF">F383_37405</name>
</gene>
<reference evidence="2" key="1">
    <citation type="submission" date="2014-09" db="EMBL/GenBank/DDBJ databases">
        <authorList>
            <person name="Mudge J."/>
            <person name="Ramaraj T."/>
            <person name="Lindquist I.E."/>
            <person name="Bharti A.K."/>
            <person name="Sundararajan A."/>
            <person name="Cameron C.T."/>
            <person name="Woodward J.E."/>
            <person name="May G.D."/>
            <person name="Brubaker C."/>
            <person name="Broadhvest J."/>
            <person name="Wilkins T.A."/>
        </authorList>
    </citation>
    <scope>NUCLEOTIDE SEQUENCE</scope>
    <source>
        <strain evidence="2">cv. AKA8401</strain>
    </source>
</reference>
<protein>
    <submittedName>
        <fullName evidence="1">Uncharacterized protein</fullName>
    </submittedName>
</protein>
<dbReference type="EMBL" id="JRRC01027735">
    <property type="protein sequence ID" value="KHF98084.1"/>
    <property type="molecule type" value="Genomic_DNA"/>
</dbReference>
<comment type="caution">
    <text evidence="1">The sequence shown here is derived from an EMBL/GenBank/DDBJ whole genome shotgun (WGS) entry which is preliminary data.</text>
</comment>
<keyword evidence="2" id="KW-1185">Reference proteome</keyword>
<proteinExistence type="predicted"/>